<dbReference type="Proteomes" id="UP000018458">
    <property type="component" value="Unassembled WGS sequence"/>
</dbReference>
<reference evidence="2 3" key="1">
    <citation type="submission" date="2011-01" db="EMBL/GenBank/DDBJ databases">
        <authorList>
            <person name="Weinstock G."/>
            <person name="Sodergren E."/>
            <person name="Clifton S."/>
            <person name="Fulton L."/>
            <person name="Fulton B."/>
            <person name="Courtney L."/>
            <person name="Fronick C."/>
            <person name="Harrison M."/>
            <person name="Strong C."/>
            <person name="Farmer C."/>
            <person name="Delahaunty K."/>
            <person name="Markovic C."/>
            <person name="Hall O."/>
            <person name="Minx P."/>
            <person name="Tomlinson C."/>
            <person name="Mitreva M."/>
            <person name="Hou S."/>
            <person name="Chen J."/>
            <person name="Wollam A."/>
            <person name="Pepin K.H."/>
            <person name="Johnson M."/>
            <person name="Bhonagiri V."/>
            <person name="Zhang X."/>
            <person name="Suruliraj S."/>
            <person name="Warren W."/>
            <person name="Chinwalla A."/>
            <person name="Mardis E.R."/>
            <person name="Wilson R.K."/>
        </authorList>
    </citation>
    <scope>NUCLEOTIDE SEQUENCE [LARGE SCALE GENOMIC DNA]</scope>
    <source>
        <strain evidence="3">DSM 22608 / JCM 16073 / KCTC 15190 / YIT 12066</strain>
    </source>
</reference>
<organism evidence="2 3">
    <name type="scientific">Succinatimonas hippei (strain DSM 22608 / JCM 16073 / KCTC 15190 / YIT 12066)</name>
    <dbReference type="NCBI Taxonomy" id="762983"/>
    <lineage>
        <taxon>Bacteria</taxon>
        <taxon>Pseudomonadati</taxon>
        <taxon>Pseudomonadota</taxon>
        <taxon>Gammaproteobacteria</taxon>
        <taxon>Aeromonadales</taxon>
        <taxon>Succinivibrionaceae</taxon>
        <taxon>Succinatimonas</taxon>
    </lineage>
</organism>
<evidence type="ECO:0000259" key="1">
    <source>
        <dbReference type="SMART" id="SM00974"/>
    </source>
</evidence>
<name>E8LIJ5_SUCHY</name>
<sequence length="436" mass="49924">MKIAIKKEQLPPSSFDELFEDDSLGLLTNVKLKTSKTTIIEKKDDFKELIDFIKKEKRLPNDDFPSELALTVELERVQNEDPDKYQQCLELVGSHFDTTLKNNGCNESCTNNSQEKINEKKLKSFDDIFADDSLGLLNDVGQEIDLSFHGTKREFVSRSSSSDGSIAQLVECKDFYKYEKIFADLKDLLRKGVLGFESVVSGKAWEINIGDIFLVNNIYRLVVDEHSARFVTGHQKEQRRVRIILDNHLEHEPFDQSLNREVRKLKVSKKIIAKTAEGAGFLKQVQEHLQNIRAGDESNIHTGYIYILQSCSTNPVISEFVQSSSLVKIGFSSTSVEERIKNAEKEPTYLEGKVDIVKKYKCFNLDPHKLERLIHAVLNSQRLNVKLKDHAGKLYRPKEWFTVSQATACEVVERIINGTIKHYRLDNVRGRLVLID</sequence>
<accession>E8LIJ5</accession>
<feature type="domain" description="Bacteriophage T5 Orf172 DNA-binding" evidence="1">
    <location>
        <begin position="321"/>
        <end position="415"/>
    </location>
</feature>
<evidence type="ECO:0000313" key="2">
    <source>
        <dbReference type="EMBL" id="EFY07660.1"/>
    </source>
</evidence>
<keyword evidence="3" id="KW-1185">Reference proteome</keyword>
<dbReference type="AlphaFoldDB" id="E8LIJ5"/>
<dbReference type="eggNOG" id="COG0226">
    <property type="taxonomic scope" value="Bacteria"/>
</dbReference>
<dbReference type="InterPro" id="IPR018306">
    <property type="entry name" value="Phage_T5_Orf172_DNA-bd"/>
</dbReference>
<dbReference type="Pfam" id="PF13455">
    <property type="entry name" value="MUG113"/>
    <property type="match status" value="1"/>
</dbReference>
<gene>
    <name evidence="2" type="ORF">HMPREF9444_00514</name>
</gene>
<evidence type="ECO:0000313" key="3">
    <source>
        <dbReference type="Proteomes" id="UP000018458"/>
    </source>
</evidence>
<dbReference type="EMBL" id="AEVO01000024">
    <property type="protein sequence ID" value="EFY07660.1"/>
    <property type="molecule type" value="Genomic_DNA"/>
</dbReference>
<dbReference type="STRING" id="762983.HMPREF9444_00514"/>
<dbReference type="HOGENOM" id="CLU_042626_0_0_6"/>
<dbReference type="OrthoDB" id="9814995at2"/>
<dbReference type="SMART" id="SM00974">
    <property type="entry name" value="T5orf172"/>
    <property type="match status" value="1"/>
</dbReference>
<comment type="caution">
    <text evidence="2">The sequence shown here is derived from an EMBL/GenBank/DDBJ whole genome shotgun (WGS) entry which is preliminary data.</text>
</comment>
<protein>
    <recommendedName>
        <fullName evidence="1">Bacteriophage T5 Orf172 DNA-binding domain-containing protein</fullName>
    </recommendedName>
</protein>
<dbReference type="RefSeq" id="WP_009142733.1">
    <property type="nucleotide sequence ID" value="NZ_GL830962.1"/>
</dbReference>
<proteinExistence type="predicted"/>